<accession>A0A4Q8LBU1</accession>
<gene>
    <name evidence="1" type="ORF">EA660_10480</name>
</gene>
<dbReference type="AlphaFoldDB" id="A0A4Q8LBU1"/>
<reference evidence="1 2" key="1">
    <citation type="submission" date="2019-02" db="EMBL/GenBank/DDBJ databases">
        <title>WGS of Pseudoxanthomonas species novum from clinical isolates.</title>
        <authorList>
            <person name="Bernier A.-M."/>
            <person name="Bernard K."/>
            <person name="Vachon A."/>
        </authorList>
    </citation>
    <scope>NUCLEOTIDE SEQUENCE [LARGE SCALE GENOMIC DNA]</scope>
    <source>
        <strain evidence="1 2">NML171200</strain>
    </source>
</reference>
<dbReference type="SUPFAM" id="SSF54593">
    <property type="entry name" value="Glyoxalase/Bleomycin resistance protein/Dihydroxybiphenyl dioxygenase"/>
    <property type="match status" value="1"/>
</dbReference>
<dbReference type="Gene3D" id="3.10.180.10">
    <property type="entry name" value="2,3-Dihydroxybiphenyl 1,2-Dioxygenase, domain 1"/>
    <property type="match status" value="1"/>
</dbReference>
<organism evidence="1 2">
    <name type="scientific">Pseudoxanthomonas winnipegensis</name>
    <dbReference type="NCBI Taxonomy" id="2480810"/>
    <lineage>
        <taxon>Bacteria</taxon>
        <taxon>Pseudomonadati</taxon>
        <taxon>Pseudomonadota</taxon>
        <taxon>Gammaproteobacteria</taxon>
        <taxon>Lysobacterales</taxon>
        <taxon>Lysobacteraceae</taxon>
        <taxon>Pseudoxanthomonas</taxon>
    </lineage>
</organism>
<dbReference type="OrthoDB" id="9803104at2"/>
<dbReference type="RefSeq" id="WP_130551461.1">
    <property type="nucleotide sequence ID" value="NZ_SHMC01000003.1"/>
</dbReference>
<dbReference type="EMBL" id="SHMC01000003">
    <property type="protein sequence ID" value="TAA25844.1"/>
    <property type="molecule type" value="Genomic_DNA"/>
</dbReference>
<protein>
    <recommendedName>
        <fullName evidence="3">Bleomycin resistance protein</fullName>
    </recommendedName>
</protein>
<evidence type="ECO:0000313" key="2">
    <source>
        <dbReference type="Proteomes" id="UP000292627"/>
    </source>
</evidence>
<evidence type="ECO:0008006" key="3">
    <source>
        <dbReference type="Google" id="ProtNLM"/>
    </source>
</evidence>
<name>A0A4Q8LBU1_9GAMM</name>
<evidence type="ECO:0000313" key="1">
    <source>
        <dbReference type="EMBL" id="TAA25844.1"/>
    </source>
</evidence>
<comment type="caution">
    <text evidence="1">The sequence shown here is derived from an EMBL/GenBank/DDBJ whole genome shotgun (WGS) entry which is preliminary data.</text>
</comment>
<dbReference type="InterPro" id="IPR029068">
    <property type="entry name" value="Glyas_Bleomycin-R_OHBP_Dase"/>
</dbReference>
<proteinExistence type="predicted"/>
<sequence length="120" mass="13470">MTFHNLIPKIFYARLEDGLAFFVDALGFTVLYQNADMAVVARDGAKAYLVENAEWAARDRPELAIEVDDTAAAHAELAARAPQRLHPNLSTVRQRPWGALEFAMLDPCTVCVVFRQWPKP</sequence>
<dbReference type="Proteomes" id="UP000292627">
    <property type="component" value="Unassembled WGS sequence"/>
</dbReference>